<dbReference type="GO" id="GO:0005085">
    <property type="term" value="F:guanyl-nucleotide exchange factor activity"/>
    <property type="evidence" value="ECO:0007669"/>
    <property type="project" value="InterPro"/>
</dbReference>
<comment type="caution">
    <text evidence="2">The sequence shown here is derived from an EMBL/GenBank/DDBJ whole genome shotgun (WGS) entry which is preliminary data.</text>
</comment>
<dbReference type="Gene3D" id="1.20.870.10">
    <property type="entry name" value="Son of sevenless (SoS) protein Chain: S domain 1"/>
    <property type="match status" value="1"/>
</dbReference>
<feature type="compositionally biased region" description="Polar residues" evidence="1">
    <location>
        <begin position="306"/>
        <end position="321"/>
    </location>
</feature>
<dbReference type="PANTHER" id="PTHR21560">
    <property type="entry name" value="VERY KIND PROTEIN"/>
    <property type="match status" value="1"/>
</dbReference>
<dbReference type="Proteomes" id="UP000749559">
    <property type="component" value="Unassembled WGS sequence"/>
</dbReference>
<dbReference type="InterPro" id="IPR029899">
    <property type="entry name" value="KNDC1"/>
</dbReference>
<dbReference type="InterPro" id="IPR036964">
    <property type="entry name" value="RASGEF_cat_dom_sf"/>
</dbReference>
<feature type="compositionally biased region" description="Polar residues" evidence="1">
    <location>
        <begin position="872"/>
        <end position="899"/>
    </location>
</feature>
<feature type="compositionally biased region" description="Basic and acidic residues" evidence="1">
    <location>
        <begin position="1111"/>
        <end position="1128"/>
    </location>
</feature>
<feature type="region of interest" description="Disordered" evidence="1">
    <location>
        <begin position="963"/>
        <end position="1244"/>
    </location>
</feature>
<dbReference type="InterPro" id="IPR000651">
    <property type="entry name" value="Ras-like_Gua-exchang_fac_N"/>
</dbReference>
<dbReference type="SMART" id="SM00147">
    <property type="entry name" value="RasGEF"/>
    <property type="match status" value="1"/>
</dbReference>
<feature type="compositionally biased region" description="Polar residues" evidence="1">
    <location>
        <begin position="991"/>
        <end position="1002"/>
    </location>
</feature>
<feature type="compositionally biased region" description="Low complexity" evidence="1">
    <location>
        <begin position="974"/>
        <end position="990"/>
    </location>
</feature>
<sequence length="2401" mass="266959">MNFAKLLPVLSEGDESIDLATVLANREDCLSEIELWALCNECCKALKNISSASEMFQSLCVTPESLAFDSDGAICFLDITTDPDPMYVPPEYEKVGNSHKAHLFSLGMTLFFTTSALTAAEKPRNKGLSPNFQNLLGHMTTEDFEKRAEIDYVIKKCDEILKDLKSQEICQKFSGDARLNTAREDLNHTPAMSDISYASTLNDISENLDSEPTSPNIFLESDDLENFYAKKDFNSSRSSSIGDVFEANNSQGLVKDSLLSDVYNANLSPDSVGGHSESRDILASDSSVNELIKKYMRNKDGGVKNTGKSNTSKPYSNSLIAQKSEELKSNLTPSKVESSEKTKPPLKIIPKRSIPVFKSPNTQSQKSTSIEHIERKGQGSGGQRSSAIAKMMDRKMQSKQGSQGSAKGQDKKENETTGYSIADILDRLECALAEKYLWAICKECVFTLIRESKDAEIAPTTTVIEESGHIVFRSTGMRDVHHQYIAPEIQLGGRPTEKCHIFSIAAMLWAAADHNLSTNQEPELSGFMQNLLVTMTQDDPASRPSLSELLQVCNDHDREESSSTTCQQLLKDVLKREAHSISQELKRQLTERARMSPFFDQLLDEIQNPPRKLRKTSKPKEQEIRKVFQENPELMQNLHRVTQTIHPSRNATSDSVFLPTHSPGLKLSGSPSRFRPIESPKSSGKSPFSPPNETQGKVLSSKDIHSSKLPSAFNSPATHFQPIVISDSSSSLQKQEPAIVTVPAKRPGTYTSDDTKKDKDKMVAKKLREMKKNLMKNSTMNNFANDIEKDIEEEEGLNPPSDPKINQISSDTTAIIKPKTSTIDTRISTKALQLTASKPRDEVTNHGVKNTHIKTIIQSKQQDSAVLKSAKQDTCTSSSSQAQQNPGQFISTEGQNLSGQDVPLGALGQSVTPNSQPLSLPLQLNQGMLTNGPIQVQLQADPKTGILQLIPINVANTQPYVQSAEPGVQEDPAKQPQDPSKQPQQPSKQPTGTSVENTSKIQSKSEVESQSRSRASESTSDRKRRTRSASRETKTNRESRTEKTDKKSSLRSRSVPRDKLNGANVGIIPVEIDIQSSPRKSAKSQASDPPSPDKPQPPPRHSRKSSSTSRSESRDRKSRRSEAEIEKTRTRKSSSESSPEKVKRTTSASKGEDLKSKTDKKKRTLSSSDLINISSELEETEKPHRNKHVVHSNSLDQSDKRRHNLNKNKIVQKEISQESKSSSDTQISPRGGPSPDSGVSGLNLVNNLPSSSSLSLVERLLNNQDTEHQMKLRKITQLIRAEFAYDGWLENGVEDLAMAELVSSLANLKWETFCNAISEKYCDFYWEEELLTNLYIAVNGSEPVKTKKVVLLESQTAKVLSVDIPDSGLVLNNNGTNSSPEADMLPDNSKYNPMESLVRKESTRSERERTLLAFRPIKSDDERVMRRSSPKTNTPVYRPKGQRRTRNYIDTSDSTDTESIEFKRKPRRRGTHHTASGLDRNKSSSMSSLLRDTNMTVPENSILRDTPSRMNSNSMHDILNDSDLFVPGNVITSPEVDLNMPAGGDLNTPGSGSIDLNTPGGNVHKIDPTTVTLPHPSHGLHKSTKYSSDTENDSFIRSKSIDSLNTAITPRVNIHTLVGESYRKTSTPDYQSSGGGRRKPPNVDSFKYDSESSFDNSFSGPPTRGRNSSLDGSIGPSISLKRESSMDSMSVRQIMCRPLSREESVLSGSSDQSGVKGATSSADSVFSANSDTTGQSSTLIEPTGIDDVKHRGSLIYYGMDEQKMDDDVKEFASNLENSTEANLVLKMAEIQQQIKVEYKMKKKTEKFFAKLSETGKAGKGADSKAMVSKVSKQIQEMNEKLKYLYAAKRHIQMLQAEHWGLELDLLYSLAKGASQKQPLNLASCADHELLQYQTVNRKQVLYAGKPTGLMAYLFGRNALAEGYIHQFFYCYRYFATPQQLFNFIRARIVASGCINANVIEEQNRQKILHRARDILQAWIEGYYNLDFRHNPDLVSQLSDLVNNKTQIGDGEHSKDLTSLLEYCKNGGHLTISAAETSGGENGETENFLEAEAPRKWETFKAALHLSTKPTKLSGNKDPKAKLGMVACLERKKKETGGDVYFPNVSRKTDAFTLGDFTPNTLAVQITLMEQELFQLSHPVHYLDSRAQGIGTINESLNKSAISHRASVAWDEARDDSLFIDGVKVDSVIQRLIEHSQNVTHWVAAEIVSCSSSKTQLAVLSKFIYAAKICYDIRNFGTTIAILDGLETCVVRQLPVWRNLPTKCVTLMEELTTTRVFLKSDSNCLMKSEDVYEVPTIPCALLFLLHVQQLEIGGFKLANGLCKWHKIRSIAKVINQIRIFKEHTYTFESDPDLQDSLRQRMREFREHDLQTLALQQETNYHKPSTGLLQGALRKVKGKFQKD</sequence>
<feature type="compositionally biased region" description="Polar residues" evidence="1">
    <location>
        <begin position="359"/>
        <end position="368"/>
    </location>
</feature>
<feature type="compositionally biased region" description="Polar residues" evidence="1">
    <location>
        <begin position="1165"/>
        <end position="1175"/>
    </location>
</feature>
<dbReference type="EMBL" id="CAIIXF020000005">
    <property type="protein sequence ID" value="CAH1783767.1"/>
    <property type="molecule type" value="Genomic_DNA"/>
</dbReference>
<dbReference type="Gene3D" id="1.10.840.10">
    <property type="entry name" value="Ras guanine-nucleotide exchange factors catalytic domain"/>
    <property type="match status" value="1"/>
</dbReference>
<feature type="compositionally biased region" description="Pro residues" evidence="1">
    <location>
        <begin position="1089"/>
        <end position="1099"/>
    </location>
</feature>
<dbReference type="SUPFAM" id="SSF48366">
    <property type="entry name" value="Ras GEF"/>
    <property type="match status" value="1"/>
</dbReference>
<name>A0A8J1XGV8_OWEFU</name>
<dbReference type="InterPro" id="IPR023578">
    <property type="entry name" value="Ras_GEF_dom_sf"/>
</dbReference>
<dbReference type="GO" id="GO:0043025">
    <property type="term" value="C:neuronal cell body"/>
    <property type="evidence" value="ECO:0007669"/>
    <property type="project" value="TreeGrafter"/>
</dbReference>
<evidence type="ECO:0000313" key="3">
    <source>
        <dbReference type="Proteomes" id="UP000749559"/>
    </source>
</evidence>
<dbReference type="GO" id="GO:0048814">
    <property type="term" value="P:regulation of dendrite morphogenesis"/>
    <property type="evidence" value="ECO:0007669"/>
    <property type="project" value="TreeGrafter"/>
</dbReference>
<dbReference type="PANTHER" id="PTHR21560:SF0">
    <property type="entry name" value="KINASE NON-CATALYTIC C-LOBE DOMAIN-CONTAINING PROTEIN 1"/>
    <property type="match status" value="1"/>
</dbReference>
<feature type="compositionally biased region" description="Basic and acidic residues" evidence="1">
    <location>
        <begin position="1003"/>
        <end position="1021"/>
    </location>
</feature>
<dbReference type="InterPro" id="IPR011009">
    <property type="entry name" value="Kinase-like_dom_sf"/>
</dbReference>
<feature type="region of interest" description="Disordered" evidence="1">
    <location>
        <begin position="1619"/>
        <end position="1743"/>
    </location>
</feature>
<feature type="compositionally biased region" description="Basic and acidic residues" evidence="1">
    <location>
        <begin position="1029"/>
        <end position="1048"/>
    </location>
</feature>
<evidence type="ECO:0000256" key="1">
    <source>
        <dbReference type="SAM" id="MobiDB-lite"/>
    </source>
</evidence>
<feature type="region of interest" description="Disordered" evidence="1">
    <location>
        <begin position="868"/>
        <end position="913"/>
    </location>
</feature>
<dbReference type="SUPFAM" id="SSF56112">
    <property type="entry name" value="Protein kinase-like (PK-like)"/>
    <property type="match status" value="2"/>
</dbReference>
<protein>
    <submittedName>
        <fullName evidence="2">Uncharacterized protein</fullName>
    </submittedName>
</protein>
<feature type="region of interest" description="Disordered" evidence="1">
    <location>
        <begin position="1570"/>
        <end position="1592"/>
    </location>
</feature>
<dbReference type="Gene3D" id="1.10.510.10">
    <property type="entry name" value="Transferase(Phosphotransferase) domain 1"/>
    <property type="match status" value="2"/>
</dbReference>
<feature type="compositionally biased region" description="Polar residues" evidence="1">
    <location>
        <begin position="1371"/>
        <end position="1380"/>
    </location>
</feature>
<feature type="compositionally biased region" description="Low complexity" evidence="1">
    <location>
        <begin position="1218"/>
        <end position="1228"/>
    </location>
</feature>
<dbReference type="PROSITE" id="PS51377">
    <property type="entry name" value="KIND"/>
    <property type="match status" value="2"/>
</dbReference>
<dbReference type="GO" id="GO:0030425">
    <property type="term" value="C:dendrite"/>
    <property type="evidence" value="ECO:0007669"/>
    <property type="project" value="TreeGrafter"/>
</dbReference>
<feature type="region of interest" description="Disordered" evidence="1">
    <location>
        <begin position="299"/>
        <end position="414"/>
    </location>
</feature>
<feature type="region of interest" description="Disordered" evidence="1">
    <location>
        <begin position="1371"/>
        <end position="1391"/>
    </location>
</feature>
<dbReference type="CDD" id="cd06224">
    <property type="entry name" value="REM"/>
    <property type="match status" value="1"/>
</dbReference>
<keyword evidence="3" id="KW-1185">Reference proteome</keyword>
<dbReference type="InterPro" id="IPR011019">
    <property type="entry name" value="KIND_dom"/>
</dbReference>
<feature type="region of interest" description="Disordered" evidence="1">
    <location>
        <begin position="645"/>
        <end position="715"/>
    </location>
</feature>
<proteinExistence type="predicted"/>
<dbReference type="Pfam" id="PF00617">
    <property type="entry name" value="RasGEF"/>
    <property type="match status" value="1"/>
</dbReference>
<dbReference type="SMART" id="SM00750">
    <property type="entry name" value="KIND"/>
    <property type="match status" value="2"/>
</dbReference>
<organism evidence="2 3">
    <name type="scientific">Owenia fusiformis</name>
    <name type="common">Polychaete worm</name>
    <dbReference type="NCBI Taxonomy" id="6347"/>
    <lineage>
        <taxon>Eukaryota</taxon>
        <taxon>Metazoa</taxon>
        <taxon>Spiralia</taxon>
        <taxon>Lophotrochozoa</taxon>
        <taxon>Annelida</taxon>
        <taxon>Polychaeta</taxon>
        <taxon>Sedentaria</taxon>
        <taxon>Canalipalpata</taxon>
        <taxon>Sabellida</taxon>
        <taxon>Oweniida</taxon>
        <taxon>Oweniidae</taxon>
        <taxon>Owenia</taxon>
    </lineage>
</organism>
<accession>A0A8J1XGV8</accession>
<feature type="region of interest" description="Disordered" evidence="1">
    <location>
        <begin position="1419"/>
        <end position="1510"/>
    </location>
</feature>
<dbReference type="InterPro" id="IPR001895">
    <property type="entry name" value="RASGEF_cat_dom"/>
</dbReference>
<dbReference type="PROSITE" id="PS50212">
    <property type="entry name" value="RASGEF_NTER"/>
    <property type="match status" value="1"/>
</dbReference>
<feature type="compositionally biased region" description="Polar residues" evidence="1">
    <location>
        <begin position="1483"/>
        <end position="1499"/>
    </location>
</feature>
<dbReference type="Pfam" id="PF16474">
    <property type="entry name" value="KIND"/>
    <property type="match status" value="1"/>
</dbReference>
<feature type="compositionally biased region" description="Polar residues" evidence="1">
    <location>
        <begin position="1651"/>
        <end position="1671"/>
    </location>
</feature>
<evidence type="ECO:0000313" key="2">
    <source>
        <dbReference type="EMBL" id="CAH1783767.1"/>
    </source>
</evidence>
<dbReference type="Pfam" id="PF00618">
    <property type="entry name" value="RasGEF_N"/>
    <property type="match status" value="1"/>
</dbReference>
<feature type="compositionally biased region" description="Polar residues" evidence="1">
    <location>
        <begin position="1706"/>
        <end position="1740"/>
    </location>
</feature>
<dbReference type="GO" id="GO:0032045">
    <property type="term" value="C:guanyl-nucleotide exchange factor complex"/>
    <property type="evidence" value="ECO:0007669"/>
    <property type="project" value="TreeGrafter"/>
</dbReference>
<dbReference type="GO" id="GO:0007264">
    <property type="term" value="P:small GTPase-mediated signal transduction"/>
    <property type="evidence" value="ECO:0007669"/>
    <property type="project" value="InterPro"/>
</dbReference>
<reference evidence="2" key="1">
    <citation type="submission" date="2022-03" db="EMBL/GenBank/DDBJ databases">
        <authorList>
            <person name="Martin C."/>
        </authorList>
    </citation>
    <scope>NUCLEOTIDE SEQUENCE</scope>
</reference>
<feature type="compositionally biased region" description="Polar residues" evidence="1">
    <location>
        <begin position="645"/>
        <end position="655"/>
    </location>
</feature>
<dbReference type="OrthoDB" id="10254377at2759"/>
<gene>
    <name evidence="2" type="ORF">OFUS_LOCUS10072</name>
</gene>
<dbReference type="PROSITE" id="PS50009">
    <property type="entry name" value="RASGEF_CAT"/>
    <property type="match status" value="1"/>
</dbReference>